<feature type="domain" description="SET" evidence="2">
    <location>
        <begin position="18"/>
        <end position="69"/>
    </location>
</feature>
<feature type="compositionally biased region" description="Basic and acidic residues" evidence="1">
    <location>
        <begin position="212"/>
        <end position="222"/>
    </location>
</feature>
<evidence type="ECO:0008006" key="5">
    <source>
        <dbReference type="Google" id="ProtNLM"/>
    </source>
</evidence>
<feature type="compositionally biased region" description="Basic and acidic residues" evidence="1">
    <location>
        <begin position="254"/>
        <end position="281"/>
    </location>
</feature>
<dbReference type="Pfam" id="PF19633">
    <property type="entry name" value="SDG2_C"/>
    <property type="match status" value="1"/>
</dbReference>
<evidence type="ECO:0000313" key="4">
    <source>
        <dbReference type="EMBL" id="CAD9657207.1"/>
    </source>
</evidence>
<evidence type="ECO:0000256" key="1">
    <source>
        <dbReference type="SAM" id="MobiDB-lite"/>
    </source>
</evidence>
<organism evidence="4">
    <name type="scientific">Eucampia antarctica</name>
    <dbReference type="NCBI Taxonomy" id="49252"/>
    <lineage>
        <taxon>Eukaryota</taxon>
        <taxon>Sar</taxon>
        <taxon>Stramenopiles</taxon>
        <taxon>Ochrophyta</taxon>
        <taxon>Bacillariophyta</taxon>
        <taxon>Mediophyceae</taxon>
        <taxon>Biddulphiophycidae</taxon>
        <taxon>Hemiaulales</taxon>
        <taxon>Hemiaulaceae</taxon>
        <taxon>Eucampia</taxon>
    </lineage>
</organism>
<dbReference type="InterPro" id="IPR001214">
    <property type="entry name" value="SET_dom"/>
</dbReference>
<dbReference type="PANTHER" id="PTHR46655">
    <property type="entry name" value="HISTONE-LYSINE N-METHYLTRANSFERASE ATXR3"/>
    <property type="match status" value="1"/>
</dbReference>
<dbReference type="PANTHER" id="PTHR46655:SF1">
    <property type="entry name" value="HISTONE-LYSINE N-METHYLTRANSFERASE ATXR3"/>
    <property type="match status" value="1"/>
</dbReference>
<reference evidence="4" key="1">
    <citation type="submission" date="2021-01" db="EMBL/GenBank/DDBJ databases">
        <authorList>
            <person name="Corre E."/>
            <person name="Pelletier E."/>
            <person name="Niang G."/>
            <person name="Scheremetjew M."/>
            <person name="Finn R."/>
            <person name="Kale V."/>
            <person name="Holt S."/>
            <person name="Cochrane G."/>
            <person name="Meng A."/>
            <person name="Brown T."/>
            <person name="Cohen L."/>
        </authorList>
    </citation>
    <scope>NUCLEOTIDE SEQUENCE</scope>
    <source>
        <strain evidence="4">CCMP1452</strain>
    </source>
</reference>
<dbReference type="Gene3D" id="2.170.270.10">
    <property type="entry name" value="SET domain"/>
    <property type="match status" value="1"/>
</dbReference>
<proteinExistence type="predicted"/>
<protein>
    <recommendedName>
        <fullName evidence="5">Post-SET domain-containing protein</fullName>
    </recommendedName>
</protein>
<dbReference type="Pfam" id="PF00856">
    <property type="entry name" value="SET"/>
    <property type="match status" value="1"/>
</dbReference>
<gene>
    <name evidence="4" type="ORF">EANT1437_LOCUS1008</name>
</gene>
<evidence type="ECO:0000259" key="3">
    <source>
        <dbReference type="Pfam" id="PF19633"/>
    </source>
</evidence>
<dbReference type="EMBL" id="HBHI01002049">
    <property type="protein sequence ID" value="CAD9657207.1"/>
    <property type="molecule type" value="Transcribed_RNA"/>
</dbReference>
<accession>A0A7S2R0M2</accession>
<name>A0A7S2R0M2_9STRA</name>
<sequence length="281" mass="31665">MALERPRADPRGYGLLFVDASRKAGLGSSFSDSCEPSCEVKVVAVNGELSLAITSLRNVECLEELTFDYHAVTESMNEYHAAICLCGNTNCRGSFLHFATADCYQEVLNRNSPIAVRFSSLVKGCMKQVMSREDEHVLDNHGFGTAAFGAVSFNYHHGGDESLDSVENIPIWLRTFTAETLRYIEYERRVLPIALICNHITKKTHNDSLATKQEETEDEKKSQKCSNNDAKSKSCLKKPDCNDTKKKTKKKQKDNKEDKGETQKKRKNEQTKESTKQKKIH</sequence>
<dbReference type="InterPro" id="IPR046341">
    <property type="entry name" value="SET_dom_sf"/>
</dbReference>
<feature type="region of interest" description="Disordered" evidence="1">
    <location>
        <begin position="208"/>
        <end position="281"/>
    </location>
</feature>
<evidence type="ECO:0000259" key="2">
    <source>
        <dbReference type="Pfam" id="PF00856"/>
    </source>
</evidence>
<dbReference type="AlphaFoldDB" id="A0A7S2R0M2"/>
<dbReference type="InterPro" id="IPR045606">
    <property type="entry name" value="ATXR3_C"/>
</dbReference>
<feature type="domain" description="ATXR3 C-terminal" evidence="3">
    <location>
        <begin position="81"/>
        <end position="219"/>
    </location>
</feature>
<dbReference type="SUPFAM" id="SSF82199">
    <property type="entry name" value="SET domain"/>
    <property type="match status" value="1"/>
</dbReference>